<sequence length="474" mass="54945">MKLYMLKNIKSYLHMSNREKWLLKYSNLWVTPVIYTLLSMILFFITSWADLRMNSGSLVPSMFNPDYTLTRIILSTLTAGLLSLTAFTFYGVLTALTTFSSQFSPRILRNFMLTKKTQNTLGIFIGSFLYVLICLLFLNKEALYFFIPTTATFLAALSLGSFVLFINHIINWLQITNMTIDMKNESINIIKQSLTNELAPYRLDDQNVVDEQMPKTRGNQIAVANSGYLQSINFIDLIREAEKDDIIIKLEYKVDNFVFGYTPLLTYWKMGNGNNEIDEGKYTNMFHVGKKQTELQDIEYSINKFVEIAIRALGNNDPKTASNTIYLLGDLLIDISNNTKFTSSLVDNQQKLRVILKSLYFDDYLHISFAAIRQYSEKNTVITLELLHVLYAIAQGVKERDYDSVWNFVDYTVRGFEQNYLHSIDRKQFYNNLWCIATVTCNESKYYELAQKTMAKVSDQDDLEETEKYIKEDL</sequence>
<dbReference type="InterPro" id="IPR018723">
    <property type="entry name" value="DUF2254_membrane"/>
</dbReference>
<keyword evidence="3" id="KW-1185">Reference proteome</keyword>
<keyword evidence="1" id="KW-0472">Membrane</keyword>
<dbReference type="RefSeq" id="WP_093045874.1">
    <property type="nucleotide sequence ID" value="NZ_FNQR01000014.1"/>
</dbReference>
<protein>
    <submittedName>
        <fullName evidence="2">Uncharacterized membrane protein</fullName>
    </submittedName>
</protein>
<reference evidence="2 3" key="1">
    <citation type="submission" date="2016-10" db="EMBL/GenBank/DDBJ databases">
        <authorList>
            <person name="de Groot N.N."/>
        </authorList>
    </citation>
    <scope>NUCLEOTIDE SEQUENCE [LARGE SCALE GENOMIC DNA]</scope>
    <source>
        <strain evidence="2 3">CCM7597</strain>
    </source>
</reference>
<name>A0A1H4G6D9_9BACI</name>
<evidence type="ECO:0000256" key="1">
    <source>
        <dbReference type="SAM" id="Phobius"/>
    </source>
</evidence>
<dbReference type="AlphaFoldDB" id="A0A1H4G6D9"/>
<gene>
    <name evidence="2" type="ORF">SAMN05421743_11450</name>
</gene>
<proteinExistence type="predicted"/>
<evidence type="ECO:0000313" key="3">
    <source>
        <dbReference type="Proteomes" id="UP000198584"/>
    </source>
</evidence>
<feature type="transmembrane region" description="Helical" evidence="1">
    <location>
        <begin position="120"/>
        <end position="138"/>
    </location>
</feature>
<dbReference type="Proteomes" id="UP000198584">
    <property type="component" value="Unassembled WGS sequence"/>
</dbReference>
<dbReference type="STRING" id="571932.SAMN05421743_11450"/>
<evidence type="ECO:0000313" key="2">
    <source>
        <dbReference type="EMBL" id="SEB05193.1"/>
    </source>
</evidence>
<organism evidence="2 3">
    <name type="scientific">Thalassobacillus cyri</name>
    <dbReference type="NCBI Taxonomy" id="571932"/>
    <lineage>
        <taxon>Bacteria</taxon>
        <taxon>Bacillati</taxon>
        <taxon>Bacillota</taxon>
        <taxon>Bacilli</taxon>
        <taxon>Bacillales</taxon>
        <taxon>Bacillaceae</taxon>
        <taxon>Thalassobacillus</taxon>
    </lineage>
</organism>
<keyword evidence="1" id="KW-0812">Transmembrane</keyword>
<keyword evidence="1" id="KW-1133">Transmembrane helix</keyword>
<feature type="transmembrane region" description="Helical" evidence="1">
    <location>
        <begin position="69"/>
        <end position="99"/>
    </location>
</feature>
<feature type="transmembrane region" description="Helical" evidence="1">
    <location>
        <begin position="21"/>
        <end position="49"/>
    </location>
</feature>
<accession>A0A1H4G6D9</accession>
<dbReference type="Pfam" id="PF10011">
    <property type="entry name" value="DUF2254"/>
    <property type="match status" value="1"/>
</dbReference>
<feature type="transmembrane region" description="Helical" evidence="1">
    <location>
        <begin position="144"/>
        <end position="166"/>
    </location>
</feature>
<dbReference type="EMBL" id="FNQR01000014">
    <property type="protein sequence ID" value="SEB05193.1"/>
    <property type="molecule type" value="Genomic_DNA"/>
</dbReference>
<dbReference type="OrthoDB" id="2955631at2"/>